<protein>
    <submittedName>
        <fullName evidence="4">Uncharacterized protein</fullName>
    </submittedName>
</protein>
<evidence type="ECO:0000256" key="3">
    <source>
        <dbReference type="SAM" id="SignalP"/>
    </source>
</evidence>
<proteinExistence type="predicted"/>
<dbReference type="EMBL" id="JANTQA010000033">
    <property type="protein sequence ID" value="KAJ3438490.1"/>
    <property type="molecule type" value="Genomic_DNA"/>
</dbReference>
<feature type="region of interest" description="Disordered" evidence="1">
    <location>
        <begin position="321"/>
        <end position="342"/>
    </location>
</feature>
<name>A0AAV7ZET7_9EUKA</name>
<evidence type="ECO:0000256" key="1">
    <source>
        <dbReference type="SAM" id="MobiDB-lite"/>
    </source>
</evidence>
<keyword evidence="2" id="KW-1133">Transmembrane helix</keyword>
<feature type="transmembrane region" description="Helical" evidence="2">
    <location>
        <begin position="521"/>
        <end position="542"/>
    </location>
</feature>
<evidence type="ECO:0000313" key="5">
    <source>
        <dbReference type="Proteomes" id="UP001146793"/>
    </source>
</evidence>
<accession>A0AAV7ZET7</accession>
<evidence type="ECO:0000313" key="4">
    <source>
        <dbReference type="EMBL" id="KAJ3438490.1"/>
    </source>
</evidence>
<organism evidence="4 5">
    <name type="scientific">Anaeramoeba flamelloides</name>
    <dbReference type="NCBI Taxonomy" id="1746091"/>
    <lineage>
        <taxon>Eukaryota</taxon>
        <taxon>Metamonada</taxon>
        <taxon>Anaeramoebidae</taxon>
        <taxon>Anaeramoeba</taxon>
    </lineage>
</organism>
<sequence>MQHLVLFVLILSLFFFSTGSVPHGDLTLVPKGDTKSDSVFAFFLQNAGKSKMKSDPVKGHLSLCELLGIPNRQAPQSHLPALTNKVKGNLLINILGVGENDLRKQAGLGLFQKTLENKWILQFDKRYTSNGDSVSVLTSLLSGEGYKKHQIHDPFWLTTDYKPKNVINDLLRENHLGSNIYSISSSETLAKFAFGDFKEEEKVQNQKKGDEKKKEQKKQKTNKCWYLSENGDFNSPRLQKRTLSQLIHRLNNNMFGHKNREANIVFINETINGVNTQIVKIKMAPSNQKFEFDLKIKAERDFIFELIMADQLMSSHKSNLKATKGKGIKEPEPEPEPENNIDSASIDSWTITFDSLQRIDKKKLPSTLHILDTFLSKTIIKFVKLYEGDAAIEMLFGGKNYLTKEERHEIQSRISNAIHDDFIVTDQIDTEKLLPEIYLSAQMGNAAIKHICEEIQHEFKNSNWKIICSGIIGEGRLKRERPISTRKWYTRETLAIDDGSLLHNRKLSQFKNSNDFFDNSWLRYSLQFFFALLTILSLFTICGSKIENSNQNVIQNEKKNK</sequence>
<keyword evidence="2" id="KW-0812">Transmembrane</keyword>
<dbReference type="Proteomes" id="UP001146793">
    <property type="component" value="Unassembled WGS sequence"/>
</dbReference>
<gene>
    <name evidence="4" type="ORF">M0812_17678</name>
</gene>
<reference evidence="4" key="1">
    <citation type="submission" date="2022-08" db="EMBL/GenBank/DDBJ databases">
        <title>Novel sulphate-reducing endosymbionts in the free-living metamonad Anaeramoeba.</title>
        <authorList>
            <person name="Jerlstrom-Hultqvist J."/>
            <person name="Cepicka I."/>
            <person name="Gallot-Lavallee L."/>
            <person name="Salas-Leiva D."/>
            <person name="Curtis B.A."/>
            <person name="Zahonova K."/>
            <person name="Pipaliya S."/>
            <person name="Dacks J."/>
            <person name="Roger A.J."/>
        </authorList>
    </citation>
    <scope>NUCLEOTIDE SEQUENCE</scope>
    <source>
        <strain evidence="4">Busselton2</strain>
    </source>
</reference>
<feature type="chain" id="PRO_5043619660" evidence="3">
    <location>
        <begin position="21"/>
        <end position="561"/>
    </location>
</feature>
<keyword evidence="2" id="KW-0472">Membrane</keyword>
<comment type="caution">
    <text evidence="4">The sequence shown here is derived from an EMBL/GenBank/DDBJ whole genome shotgun (WGS) entry which is preliminary data.</text>
</comment>
<feature type="signal peptide" evidence="3">
    <location>
        <begin position="1"/>
        <end position="20"/>
    </location>
</feature>
<keyword evidence="3" id="KW-0732">Signal</keyword>
<dbReference type="AlphaFoldDB" id="A0AAV7ZET7"/>
<evidence type="ECO:0000256" key="2">
    <source>
        <dbReference type="SAM" id="Phobius"/>
    </source>
</evidence>